<evidence type="ECO:0000256" key="2">
    <source>
        <dbReference type="ARBA" id="ARBA00023219"/>
    </source>
</evidence>
<dbReference type="EMBL" id="JACJKX010000003">
    <property type="protein sequence ID" value="MBM6928172.1"/>
    <property type="molecule type" value="Genomic_DNA"/>
</dbReference>
<gene>
    <name evidence="4" type="ORF">H5985_02665</name>
</gene>
<keyword evidence="1" id="KW-1188">Viral release from host cell</keyword>
<proteinExistence type="predicted"/>
<dbReference type="RefSeq" id="WP_205049773.1">
    <property type="nucleotide sequence ID" value="NZ_JACJKX010000003.1"/>
</dbReference>
<evidence type="ECO:0000313" key="5">
    <source>
        <dbReference type="Proteomes" id="UP000777002"/>
    </source>
</evidence>
<protein>
    <submittedName>
        <fullName evidence="4">Terminase small subunit</fullName>
    </submittedName>
</protein>
<evidence type="ECO:0000256" key="3">
    <source>
        <dbReference type="SAM" id="MobiDB-lite"/>
    </source>
</evidence>
<dbReference type="Gene3D" id="1.10.10.1400">
    <property type="entry name" value="Terminase, small subunit, N-terminal DNA-binding domain, HTH motif"/>
    <property type="match status" value="1"/>
</dbReference>
<dbReference type="InterPro" id="IPR038713">
    <property type="entry name" value="Terminase_Gp1_N_sf"/>
</dbReference>
<dbReference type="Proteomes" id="UP000777002">
    <property type="component" value="Unassembled WGS sequence"/>
</dbReference>
<dbReference type="InterPro" id="IPR005335">
    <property type="entry name" value="Terminase_ssu"/>
</dbReference>
<keyword evidence="2" id="KW-0231">Viral genome packaging</keyword>
<name>A0ABS2GTA7_9BURK</name>
<accession>A0ABS2GTA7</accession>
<comment type="caution">
    <text evidence="4">The sequence shown here is derived from an EMBL/GenBank/DDBJ whole genome shotgun (WGS) entry which is preliminary data.</text>
</comment>
<dbReference type="PANTHER" id="PTHR41328">
    <property type="entry name" value="TERMINASE SMALL SUBUNIT-RELATED"/>
    <property type="match status" value="1"/>
</dbReference>
<organism evidence="4 5">
    <name type="scientific">Parasutterella secunda</name>
    <dbReference type="NCBI Taxonomy" id="626947"/>
    <lineage>
        <taxon>Bacteria</taxon>
        <taxon>Pseudomonadati</taxon>
        <taxon>Pseudomonadota</taxon>
        <taxon>Betaproteobacteria</taxon>
        <taxon>Burkholderiales</taxon>
        <taxon>Sutterellaceae</taxon>
        <taxon>Parasutterella</taxon>
    </lineage>
</organism>
<dbReference type="PANTHER" id="PTHR41328:SF2">
    <property type="entry name" value="TERMINASE SMALL SUBUNIT"/>
    <property type="match status" value="1"/>
</dbReference>
<feature type="compositionally biased region" description="Basic residues" evidence="3">
    <location>
        <begin position="1"/>
        <end position="18"/>
    </location>
</feature>
<feature type="region of interest" description="Disordered" evidence="3">
    <location>
        <begin position="1"/>
        <end position="21"/>
    </location>
</feature>
<evidence type="ECO:0000313" key="4">
    <source>
        <dbReference type="EMBL" id="MBM6928172.1"/>
    </source>
</evidence>
<reference evidence="4 5" key="1">
    <citation type="journal article" date="2021" name="Sci. Rep.">
        <title>The distribution of antibiotic resistance genes in chicken gut microbiota commensals.</title>
        <authorList>
            <person name="Juricova H."/>
            <person name="Matiasovicova J."/>
            <person name="Kubasova T."/>
            <person name="Cejkova D."/>
            <person name="Rychlik I."/>
        </authorList>
    </citation>
    <scope>NUCLEOTIDE SEQUENCE [LARGE SCALE GENOMIC DNA]</scope>
    <source>
        <strain evidence="4 5">An562</strain>
    </source>
</reference>
<sequence length="204" mass="22820">MTKMKKKSTKPLQKHLRKPSMTGKMMRFAQEYVIDRNATQAAIRAGYSERSADVQGARLLGKDSVLQEIDRLTQELAEKSKLTAEAIVADLIEVKERCMQRAPVMVREGKEMVQAIDDEGRNVWQFDAKGANKSLELLGKHLGMFVERRELTGKNGGPLQVQASGVLLVPAEVALSDWQQSAQDIAANLEKQMMLALQRQEAKK</sequence>
<dbReference type="Pfam" id="PF03592">
    <property type="entry name" value="Terminase_2"/>
    <property type="match status" value="1"/>
</dbReference>
<dbReference type="InterPro" id="IPR052404">
    <property type="entry name" value="SPP1-like_terminase"/>
</dbReference>
<evidence type="ECO:0000256" key="1">
    <source>
        <dbReference type="ARBA" id="ARBA00022612"/>
    </source>
</evidence>
<keyword evidence="5" id="KW-1185">Reference proteome</keyword>